<evidence type="ECO:0000256" key="7">
    <source>
        <dbReference type="SAM" id="Phobius"/>
    </source>
</evidence>
<feature type="transmembrane region" description="Helical" evidence="7">
    <location>
        <begin position="12"/>
        <end position="30"/>
    </location>
</feature>
<evidence type="ECO:0000259" key="8">
    <source>
        <dbReference type="Pfam" id="PF03600"/>
    </source>
</evidence>
<comment type="caution">
    <text evidence="9">The sequence shown here is derived from an EMBL/GenBank/DDBJ whole genome shotgun (WGS) entry which is preliminary data.</text>
</comment>
<feature type="domain" description="Citrate transporter-like" evidence="8">
    <location>
        <begin position="17"/>
        <end position="301"/>
    </location>
</feature>
<feature type="transmembrane region" description="Helical" evidence="7">
    <location>
        <begin position="161"/>
        <end position="183"/>
    </location>
</feature>
<comment type="subcellular location">
    <subcellularLocation>
        <location evidence="1">Cell membrane</location>
        <topology evidence="1">Multi-pass membrane protein</topology>
    </subcellularLocation>
</comment>
<evidence type="ECO:0000256" key="2">
    <source>
        <dbReference type="ARBA" id="ARBA00022448"/>
    </source>
</evidence>
<feature type="transmembrane region" description="Helical" evidence="7">
    <location>
        <begin position="203"/>
        <end position="236"/>
    </location>
</feature>
<proteinExistence type="predicted"/>
<sequence>MIQKIKASFRQDTILTVSLFLACLSCLIIHPDSQYIHYIDFNTMILLFCLMLIVQGLKEQDFFQEIGERILSKVKTERGIIFTLVSLCFFSSMFITNDVALITFIPFGLLILEMIHLSSMLCITITLMTIAANLGSMLTPIGNPQNLYLFSISEYSLQEFLLLTLPYTLASAILLFIVIFIRYKKNRIDIQLQKQRKKIKRQIYEYLLLFFLCLLSVAGVIPRVILLGIITVCIWLKDGRLFLKIDYALLLTFVCFFIFIGNMNRMEGLHELIIHMIEKQERMISIGISQIISNVPAALLLSGYTDNIKELIIGTNIGGLGTLIASMASLISYKQVAMKYPQQKRRYLLTFTFWNVIFLIILCLL</sequence>
<feature type="transmembrane region" description="Helical" evidence="7">
    <location>
        <begin position="345"/>
        <end position="364"/>
    </location>
</feature>
<keyword evidence="2" id="KW-0813">Transport</keyword>
<keyword evidence="5 7" id="KW-1133">Transmembrane helix</keyword>
<keyword evidence="4 7" id="KW-0812">Transmembrane</keyword>
<dbReference type="InterPro" id="IPR004680">
    <property type="entry name" value="Cit_transptr-like_dom"/>
</dbReference>
<feature type="transmembrane region" description="Helical" evidence="7">
    <location>
        <begin position="78"/>
        <end position="95"/>
    </location>
</feature>
<reference evidence="9" key="1">
    <citation type="submission" date="2020-10" db="EMBL/GenBank/DDBJ databases">
        <authorList>
            <person name="Gilroy R."/>
        </authorList>
    </citation>
    <scope>NUCLEOTIDE SEQUENCE</scope>
    <source>
        <strain evidence="9">ChiW13-3771</strain>
    </source>
</reference>
<feature type="transmembrane region" description="Helical" evidence="7">
    <location>
        <begin position="122"/>
        <end position="141"/>
    </location>
</feature>
<dbReference type="PANTHER" id="PTHR43302:SF5">
    <property type="entry name" value="TRANSPORTER ARSB-RELATED"/>
    <property type="match status" value="1"/>
</dbReference>
<name>A0A9D1ECG7_9FIRM</name>
<evidence type="ECO:0000256" key="3">
    <source>
        <dbReference type="ARBA" id="ARBA00022475"/>
    </source>
</evidence>
<protein>
    <submittedName>
        <fullName evidence="9">Anion permease</fullName>
    </submittedName>
</protein>
<evidence type="ECO:0000256" key="4">
    <source>
        <dbReference type="ARBA" id="ARBA00022692"/>
    </source>
</evidence>
<evidence type="ECO:0000313" key="9">
    <source>
        <dbReference type="EMBL" id="HIR87635.1"/>
    </source>
</evidence>
<feature type="transmembrane region" description="Helical" evidence="7">
    <location>
        <begin position="283"/>
        <end position="305"/>
    </location>
</feature>
<evidence type="ECO:0000313" key="10">
    <source>
        <dbReference type="Proteomes" id="UP000824201"/>
    </source>
</evidence>
<feature type="transmembrane region" description="Helical" evidence="7">
    <location>
        <begin position="242"/>
        <end position="262"/>
    </location>
</feature>
<gene>
    <name evidence="9" type="ORF">IAC96_01670</name>
</gene>
<evidence type="ECO:0000256" key="5">
    <source>
        <dbReference type="ARBA" id="ARBA00022989"/>
    </source>
</evidence>
<reference evidence="9" key="2">
    <citation type="journal article" date="2021" name="PeerJ">
        <title>Extensive microbial diversity within the chicken gut microbiome revealed by metagenomics and culture.</title>
        <authorList>
            <person name="Gilroy R."/>
            <person name="Ravi A."/>
            <person name="Getino M."/>
            <person name="Pursley I."/>
            <person name="Horton D.L."/>
            <person name="Alikhan N.F."/>
            <person name="Baker D."/>
            <person name="Gharbi K."/>
            <person name="Hall N."/>
            <person name="Watson M."/>
            <person name="Adriaenssens E.M."/>
            <person name="Foster-Nyarko E."/>
            <person name="Jarju S."/>
            <person name="Secka A."/>
            <person name="Antonio M."/>
            <person name="Oren A."/>
            <person name="Chaudhuri R.R."/>
            <person name="La Ragione R."/>
            <person name="Hildebrand F."/>
            <person name="Pallen M.J."/>
        </authorList>
    </citation>
    <scope>NUCLEOTIDE SEQUENCE</scope>
    <source>
        <strain evidence="9">ChiW13-3771</strain>
    </source>
</reference>
<accession>A0A9D1ECG7</accession>
<keyword evidence="6 7" id="KW-0472">Membrane</keyword>
<evidence type="ECO:0000256" key="6">
    <source>
        <dbReference type="ARBA" id="ARBA00023136"/>
    </source>
</evidence>
<keyword evidence="3" id="KW-1003">Cell membrane</keyword>
<dbReference type="GO" id="GO:0055085">
    <property type="term" value="P:transmembrane transport"/>
    <property type="evidence" value="ECO:0007669"/>
    <property type="project" value="InterPro"/>
</dbReference>
<feature type="transmembrane region" description="Helical" evidence="7">
    <location>
        <begin position="36"/>
        <end position="57"/>
    </location>
</feature>
<evidence type="ECO:0000256" key="1">
    <source>
        <dbReference type="ARBA" id="ARBA00004651"/>
    </source>
</evidence>
<dbReference type="Pfam" id="PF03600">
    <property type="entry name" value="CitMHS"/>
    <property type="match status" value="1"/>
</dbReference>
<dbReference type="Proteomes" id="UP000824201">
    <property type="component" value="Unassembled WGS sequence"/>
</dbReference>
<dbReference type="PANTHER" id="PTHR43302">
    <property type="entry name" value="TRANSPORTER ARSB-RELATED"/>
    <property type="match status" value="1"/>
</dbReference>
<dbReference type="PROSITE" id="PS51257">
    <property type="entry name" value="PROKAR_LIPOPROTEIN"/>
    <property type="match status" value="1"/>
</dbReference>
<dbReference type="GO" id="GO:0005886">
    <property type="term" value="C:plasma membrane"/>
    <property type="evidence" value="ECO:0007669"/>
    <property type="project" value="UniProtKB-SubCell"/>
</dbReference>
<feature type="transmembrane region" description="Helical" evidence="7">
    <location>
        <begin position="311"/>
        <end position="333"/>
    </location>
</feature>
<feature type="transmembrane region" description="Helical" evidence="7">
    <location>
        <begin position="101"/>
        <end position="117"/>
    </location>
</feature>
<dbReference type="AlphaFoldDB" id="A0A9D1ECG7"/>
<organism evidence="9 10">
    <name type="scientific">Candidatus Fimimorpha faecalis</name>
    <dbReference type="NCBI Taxonomy" id="2840824"/>
    <lineage>
        <taxon>Bacteria</taxon>
        <taxon>Bacillati</taxon>
        <taxon>Bacillota</taxon>
        <taxon>Clostridia</taxon>
        <taxon>Eubacteriales</taxon>
        <taxon>Candidatus Fimimorpha</taxon>
    </lineage>
</organism>
<dbReference type="EMBL" id="DVHN01000016">
    <property type="protein sequence ID" value="HIR87635.1"/>
    <property type="molecule type" value="Genomic_DNA"/>
</dbReference>